<sequence>MGAPWRLTRHGKPCAPIAITNWRSRGYFDLKLGGGTELLTKTRSLEPKAMGAPFKRKKIAKIFLSRATAGGFNSAISHHQRHPLVSSWPNRHAQRDKCEYAVTQPTPHHYGPMLGVNIQIKRAILGLCMLQSYYYFHRANNQPPARVQAETLTGLVLVPGS</sequence>
<gene>
    <name evidence="1" type="ORF">H103_07013</name>
</gene>
<reference evidence="1" key="1">
    <citation type="submission" date="2014-02" db="EMBL/GenBank/DDBJ databases">
        <title>The Genome Sequence of Trichophyton rubrum (morphotype fischeri) CBS 288.86.</title>
        <authorList>
            <consortium name="The Broad Institute Genomics Platform"/>
            <person name="Cuomo C.A."/>
            <person name="White T.C."/>
            <person name="Graser Y."/>
            <person name="Martinez-Rossi N."/>
            <person name="Heitman J."/>
            <person name="Young S.K."/>
            <person name="Zeng Q."/>
            <person name="Gargeya S."/>
            <person name="Abouelleil A."/>
            <person name="Alvarado L."/>
            <person name="Chapman S.B."/>
            <person name="Gainer-Dewar J."/>
            <person name="Goldberg J."/>
            <person name="Griggs A."/>
            <person name="Gujja S."/>
            <person name="Hansen M."/>
            <person name="Howarth C."/>
            <person name="Imamovic A."/>
            <person name="Larimer J."/>
            <person name="Martinez D."/>
            <person name="Murphy C."/>
            <person name="Pearson M.D."/>
            <person name="Persinoti G."/>
            <person name="Poon T."/>
            <person name="Priest M."/>
            <person name="Roberts A.D."/>
            <person name="Saif S."/>
            <person name="Shea T.D."/>
            <person name="Sykes S.N."/>
            <person name="Wortman J."/>
            <person name="Nusbaum C."/>
            <person name="Birren B."/>
        </authorList>
    </citation>
    <scope>NUCLEOTIDE SEQUENCE [LARGE SCALE GENOMIC DNA]</scope>
    <source>
        <strain evidence="1">CBS 288.86</strain>
    </source>
</reference>
<accession>A0A022VTZ6</accession>
<name>A0A022VTZ6_TRIRU</name>
<dbReference type="EMBL" id="KK207902">
    <property type="protein sequence ID" value="EZF49434.1"/>
    <property type="molecule type" value="Genomic_DNA"/>
</dbReference>
<organism evidence="1">
    <name type="scientific">Trichophyton rubrum CBS 288.86</name>
    <dbReference type="NCBI Taxonomy" id="1215330"/>
    <lineage>
        <taxon>Eukaryota</taxon>
        <taxon>Fungi</taxon>
        <taxon>Dikarya</taxon>
        <taxon>Ascomycota</taxon>
        <taxon>Pezizomycotina</taxon>
        <taxon>Eurotiomycetes</taxon>
        <taxon>Eurotiomycetidae</taxon>
        <taxon>Onygenales</taxon>
        <taxon>Arthrodermataceae</taxon>
        <taxon>Trichophyton</taxon>
    </lineage>
</organism>
<proteinExistence type="predicted"/>
<dbReference type="AlphaFoldDB" id="A0A022VTZ6"/>
<dbReference type="HOGENOM" id="CLU_1644939_0_0_1"/>
<dbReference type="Proteomes" id="UP000023758">
    <property type="component" value="Unassembled WGS sequence"/>
</dbReference>
<protein>
    <submittedName>
        <fullName evidence="1">Uncharacterized protein</fullName>
    </submittedName>
</protein>
<evidence type="ECO:0000313" key="1">
    <source>
        <dbReference type="EMBL" id="EZF49434.1"/>
    </source>
</evidence>